<comment type="caution">
    <text evidence="2">The sequence shown here is derived from an EMBL/GenBank/DDBJ whole genome shotgun (WGS) entry which is preliminary data.</text>
</comment>
<gene>
    <name evidence="2" type="ORF">SPI_02357</name>
</gene>
<dbReference type="Proteomes" id="UP000076874">
    <property type="component" value="Unassembled WGS sequence"/>
</dbReference>
<dbReference type="EMBL" id="AZHD01000003">
    <property type="protein sequence ID" value="OAA65570.1"/>
    <property type="molecule type" value="Genomic_DNA"/>
</dbReference>
<dbReference type="PANTHER" id="PTHR36986:SF1">
    <property type="entry name" value="UPF0643 PROTEIN PB2B2.08"/>
    <property type="match status" value="1"/>
</dbReference>
<proteinExistence type="predicted"/>
<evidence type="ECO:0000313" key="2">
    <source>
        <dbReference type="EMBL" id="OAA65570.1"/>
    </source>
</evidence>
<dbReference type="OrthoDB" id="2140489at2759"/>
<dbReference type="AlphaFoldDB" id="A0A162MR61"/>
<evidence type="ECO:0000313" key="3">
    <source>
        <dbReference type="Proteomes" id="UP000076874"/>
    </source>
</evidence>
<dbReference type="InterPro" id="IPR011008">
    <property type="entry name" value="Dimeric_a/b-barrel"/>
</dbReference>
<feature type="region of interest" description="Disordered" evidence="1">
    <location>
        <begin position="34"/>
        <end position="65"/>
    </location>
</feature>
<dbReference type="PANTHER" id="PTHR36986">
    <property type="entry name" value="UPF0643 PROTEIN PB2B2.08"/>
    <property type="match status" value="1"/>
</dbReference>
<accession>A0A162MR61</accession>
<name>A0A162MR61_9HYPO</name>
<evidence type="ECO:0000256" key="1">
    <source>
        <dbReference type="SAM" id="MobiDB-lite"/>
    </source>
</evidence>
<reference evidence="2 3" key="1">
    <citation type="journal article" date="2016" name="Genome Biol. Evol.">
        <title>Divergent and convergent evolution of fungal pathogenicity.</title>
        <authorList>
            <person name="Shang Y."/>
            <person name="Xiao G."/>
            <person name="Zheng P."/>
            <person name="Cen K."/>
            <person name="Zhan S."/>
            <person name="Wang C."/>
        </authorList>
    </citation>
    <scope>NUCLEOTIDE SEQUENCE [LARGE SCALE GENOMIC DNA]</scope>
    <source>
        <strain evidence="2 3">RCEF 264</strain>
    </source>
</reference>
<keyword evidence="3" id="KW-1185">Reference proteome</keyword>
<sequence length="255" mass="27951">MASTLAPLPSPATPGADNLSFASNGFTAEARAEEATAKSVTNTLRNNNSGSGGDDSRLDGHPRFIPTSPYPDHLLDLATLDPQTRLLARALAVFDKTRDDYATAPYQASFNFPAVIAELRRLAAQAPEAPEVAPTAPTAQQRWTRADYFVVAFRSQVPPTTDYADLSSLDRASHREANDSGGLLRYWFADPDADGRNLATCLWRSPADARAAGRGTVHRSASSAVRSLYREWRIERYRLVIDDGIESWKVIDWVD</sequence>
<organism evidence="2 3">
    <name type="scientific">Niveomyces insectorum RCEF 264</name>
    <dbReference type="NCBI Taxonomy" id="1081102"/>
    <lineage>
        <taxon>Eukaryota</taxon>
        <taxon>Fungi</taxon>
        <taxon>Dikarya</taxon>
        <taxon>Ascomycota</taxon>
        <taxon>Pezizomycotina</taxon>
        <taxon>Sordariomycetes</taxon>
        <taxon>Hypocreomycetidae</taxon>
        <taxon>Hypocreales</taxon>
        <taxon>Cordycipitaceae</taxon>
        <taxon>Niveomyces</taxon>
    </lineage>
</organism>
<dbReference type="SUPFAM" id="SSF54909">
    <property type="entry name" value="Dimeric alpha+beta barrel"/>
    <property type="match status" value="1"/>
</dbReference>
<protein>
    <submittedName>
        <fullName evidence="2">Uncharacterized protein</fullName>
    </submittedName>
</protein>